<dbReference type="EMBL" id="JAVDVY010000002">
    <property type="protein sequence ID" value="MDR7135218.1"/>
    <property type="molecule type" value="Genomic_DNA"/>
</dbReference>
<keyword evidence="1" id="KW-0732">Signal</keyword>
<name>A0ABU1WC95_9GAMM</name>
<evidence type="ECO:0000313" key="2">
    <source>
        <dbReference type="EMBL" id="MDR7135218.1"/>
    </source>
</evidence>
<organism evidence="2 3">
    <name type="scientific">Lysobacter niastensis</name>
    <dbReference type="NCBI Taxonomy" id="380629"/>
    <lineage>
        <taxon>Bacteria</taxon>
        <taxon>Pseudomonadati</taxon>
        <taxon>Pseudomonadota</taxon>
        <taxon>Gammaproteobacteria</taxon>
        <taxon>Lysobacterales</taxon>
        <taxon>Lysobacteraceae</taxon>
        <taxon>Lysobacter</taxon>
    </lineage>
</organism>
<dbReference type="RefSeq" id="WP_310062742.1">
    <property type="nucleotide sequence ID" value="NZ_JAVDVY010000002.1"/>
</dbReference>
<reference evidence="2 3" key="1">
    <citation type="submission" date="2023-07" db="EMBL/GenBank/DDBJ databases">
        <title>Sorghum-associated microbial communities from plants grown in Nebraska, USA.</title>
        <authorList>
            <person name="Schachtman D."/>
        </authorList>
    </citation>
    <scope>NUCLEOTIDE SEQUENCE [LARGE SCALE GENOMIC DNA]</scope>
    <source>
        <strain evidence="2 3">BE198</strain>
    </source>
</reference>
<evidence type="ECO:0000256" key="1">
    <source>
        <dbReference type="SAM" id="SignalP"/>
    </source>
</evidence>
<gene>
    <name evidence="2" type="ORF">J2X06_002427</name>
</gene>
<sequence>MSFRSFLPPAATAVAVAMALVACNEPAIQVPEVSTAVAALASADLAAPLEPAPGSCNIEAVDGVAFGDVPLQTVRQTVVIGGWLHSEYSHGSDIQASLRLVGADGAQTWSREIVAWSARPDVMAARGEDYRSLPGFQQAMDLGPLAPGKYRLVVVFSDSGSTYVCDKGREVQLQ</sequence>
<accession>A0ABU1WC95</accession>
<protein>
    <recommendedName>
        <fullName evidence="4">Lipoprotein</fullName>
    </recommendedName>
</protein>
<comment type="caution">
    <text evidence="2">The sequence shown here is derived from an EMBL/GenBank/DDBJ whole genome shotgun (WGS) entry which is preliminary data.</text>
</comment>
<evidence type="ECO:0000313" key="3">
    <source>
        <dbReference type="Proteomes" id="UP001251524"/>
    </source>
</evidence>
<dbReference type="PROSITE" id="PS51257">
    <property type="entry name" value="PROKAR_LIPOPROTEIN"/>
    <property type="match status" value="1"/>
</dbReference>
<feature type="chain" id="PRO_5045960562" description="Lipoprotein" evidence="1">
    <location>
        <begin position="20"/>
        <end position="174"/>
    </location>
</feature>
<dbReference type="Proteomes" id="UP001251524">
    <property type="component" value="Unassembled WGS sequence"/>
</dbReference>
<proteinExistence type="predicted"/>
<evidence type="ECO:0008006" key="4">
    <source>
        <dbReference type="Google" id="ProtNLM"/>
    </source>
</evidence>
<feature type="signal peptide" evidence="1">
    <location>
        <begin position="1"/>
        <end position="19"/>
    </location>
</feature>
<keyword evidence="3" id="KW-1185">Reference proteome</keyword>